<keyword evidence="3" id="KW-0540">Nuclease</keyword>
<comment type="caution">
    <text evidence="3">The sequence shown here is derived from an EMBL/GenBank/DDBJ whole genome shotgun (WGS) entry which is preliminary data.</text>
</comment>
<feature type="signal peptide" evidence="1">
    <location>
        <begin position="1"/>
        <end position="18"/>
    </location>
</feature>
<keyword evidence="6" id="KW-1185">Reference proteome</keyword>
<dbReference type="SUPFAM" id="SSF56219">
    <property type="entry name" value="DNase I-like"/>
    <property type="match status" value="1"/>
</dbReference>
<reference evidence="5 6" key="1">
    <citation type="journal article" date="2019" name="Nat. Med.">
        <title>A library of human gut bacterial isolates paired with longitudinal multiomics data enables mechanistic microbiome research.</title>
        <authorList>
            <person name="Poyet M."/>
            <person name="Groussin M."/>
            <person name="Gibbons S.M."/>
            <person name="Avila-Pacheco J."/>
            <person name="Jiang X."/>
            <person name="Kearney S.M."/>
            <person name="Perrotta A.R."/>
            <person name="Berdy B."/>
            <person name="Zhao S."/>
            <person name="Lieberman T.D."/>
            <person name="Swanson P.K."/>
            <person name="Smith M."/>
            <person name="Roesemann S."/>
            <person name="Alexander J.E."/>
            <person name="Rich S.A."/>
            <person name="Livny J."/>
            <person name="Vlamakis H."/>
            <person name="Clish C."/>
            <person name="Bullock K."/>
            <person name="Deik A."/>
            <person name="Scott J."/>
            <person name="Pierce K.A."/>
            <person name="Xavier R.J."/>
            <person name="Alm E.J."/>
        </authorList>
    </citation>
    <scope>NUCLEOTIDE SEQUENCE [LARGE SCALE GENOMIC DNA]</scope>
    <source>
        <strain evidence="4 6">BIOML-A2</strain>
        <strain evidence="3 5">BIOML-A6</strain>
    </source>
</reference>
<evidence type="ECO:0000313" key="3">
    <source>
        <dbReference type="EMBL" id="KAA5227827.1"/>
    </source>
</evidence>
<gene>
    <name evidence="4" type="ORF">F2Z09_17340</name>
    <name evidence="3" type="ORF">F2Z22_18600</name>
</gene>
<dbReference type="Proteomes" id="UP000421791">
    <property type="component" value="Unassembled WGS sequence"/>
</dbReference>
<dbReference type="GO" id="GO:0004519">
    <property type="term" value="F:endonuclease activity"/>
    <property type="evidence" value="ECO:0007669"/>
    <property type="project" value="UniProtKB-KW"/>
</dbReference>
<feature type="domain" description="Endonuclease/exonuclease/phosphatase" evidence="2">
    <location>
        <begin position="34"/>
        <end position="302"/>
    </location>
</feature>
<feature type="chain" id="PRO_5044658320" evidence="1">
    <location>
        <begin position="19"/>
        <end position="317"/>
    </location>
</feature>
<keyword evidence="1" id="KW-0732">Signal</keyword>
<dbReference type="Proteomes" id="UP000440198">
    <property type="component" value="Unassembled WGS sequence"/>
</dbReference>
<dbReference type="InterPro" id="IPR050410">
    <property type="entry name" value="CCR4/nocturin_mRNA_transcr"/>
</dbReference>
<name>A0A7J4YJQ9_9BACE</name>
<accession>A0A7J4YJQ9</accession>
<keyword evidence="3" id="KW-0269">Exonuclease</keyword>
<dbReference type="PROSITE" id="PS51257">
    <property type="entry name" value="PROKAR_LIPOPROTEIN"/>
    <property type="match status" value="1"/>
</dbReference>
<evidence type="ECO:0000313" key="5">
    <source>
        <dbReference type="Proteomes" id="UP000421791"/>
    </source>
</evidence>
<evidence type="ECO:0000313" key="4">
    <source>
        <dbReference type="EMBL" id="KAA5253720.1"/>
    </source>
</evidence>
<dbReference type="EMBL" id="VWAG01000043">
    <property type="protein sequence ID" value="KAA5253720.1"/>
    <property type="molecule type" value="Genomic_DNA"/>
</dbReference>
<keyword evidence="3" id="KW-0378">Hydrolase</keyword>
<dbReference type="EMBL" id="VWAK01000043">
    <property type="protein sequence ID" value="KAA5227827.1"/>
    <property type="molecule type" value="Genomic_DNA"/>
</dbReference>
<evidence type="ECO:0000313" key="6">
    <source>
        <dbReference type="Proteomes" id="UP000440198"/>
    </source>
</evidence>
<organism evidence="3 5">
    <name type="scientific">Bacteroides finegoldii</name>
    <dbReference type="NCBI Taxonomy" id="338188"/>
    <lineage>
        <taxon>Bacteria</taxon>
        <taxon>Pseudomonadati</taxon>
        <taxon>Bacteroidota</taxon>
        <taxon>Bacteroidia</taxon>
        <taxon>Bacteroidales</taxon>
        <taxon>Bacteroidaceae</taxon>
        <taxon>Bacteroides</taxon>
    </lineage>
</organism>
<proteinExistence type="predicted"/>
<dbReference type="PANTHER" id="PTHR12121">
    <property type="entry name" value="CARBON CATABOLITE REPRESSOR PROTEIN 4"/>
    <property type="match status" value="1"/>
</dbReference>
<dbReference type="AlphaFoldDB" id="A0A7J4YJQ9"/>
<dbReference type="Pfam" id="PF03372">
    <property type="entry name" value="Exo_endo_phos"/>
    <property type="match status" value="1"/>
</dbReference>
<dbReference type="RefSeq" id="WP_007755807.1">
    <property type="nucleotide sequence ID" value="NZ_DYAR01000014.1"/>
</dbReference>
<evidence type="ECO:0000256" key="1">
    <source>
        <dbReference type="SAM" id="SignalP"/>
    </source>
</evidence>
<dbReference type="CDD" id="cd09083">
    <property type="entry name" value="EEP-1"/>
    <property type="match status" value="1"/>
</dbReference>
<dbReference type="Gene3D" id="3.60.10.10">
    <property type="entry name" value="Endonuclease/exonuclease/phosphatase"/>
    <property type="match status" value="1"/>
</dbReference>
<dbReference type="PANTHER" id="PTHR12121:SF36">
    <property type="entry name" value="ENDONUCLEASE_EXONUCLEASE_PHOSPHATASE DOMAIN-CONTAINING PROTEIN"/>
    <property type="match status" value="1"/>
</dbReference>
<evidence type="ECO:0000259" key="2">
    <source>
        <dbReference type="Pfam" id="PF03372"/>
    </source>
</evidence>
<dbReference type="GO" id="GO:0000175">
    <property type="term" value="F:3'-5'-RNA exonuclease activity"/>
    <property type="evidence" value="ECO:0007669"/>
    <property type="project" value="TreeGrafter"/>
</dbReference>
<keyword evidence="3" id="KW-0255">Endonuclease</keyword>
<dbReference type="GeneID" id="92987661"/>
<protein>
    <submittedName>
        <fullName evidence="3">Endonuclease/exonuclease/phosphatase family protein</fullName>
    </submittedName>
</protein>
<dbReference type="InterPro" id="IPR005135">
    <property type="entry name" value="Endo/exonuclease/phosphatase"/>
</dbReference>
<dbReference type="InterPro" id="IPR036691">
    <property type="entry name" value="Endo/exonu/phosph_ase_sf"/>
</dbReference>
<sequence length="317" mass="36278">MKLKSLLLITLVTTIVFCGCQSNYQPTTFTVASYNLRNANGNDSLHGNGWGQRYPVIAKMVQYHDFDIFGTQECFLHQLKDMKEALPGYDYIGVGRDDGKIQGEHSAIFYRTDKFDIIEKGDFWLSETPDVPSKGWDAVLPRICSWGHFKCKDTGFEFLFFNLHMDHIGKKARVESAYLVQEKMKELGKGKNLPAILTGDFNVDQTHQSYNAFVEKGVLCDSYEKCDFRYATNGTFNSFDPNSFTKSRIDHVFVSPAFHVKRYGILTDTYRSIVGNGEKENANDCPEEIDIKAYQARTPSDHFPVKVELEFDERQQK</sequence>